<dbReference type="InterPro" id="IPR035418">
    <property type="entry name" value="AraC-bd_2"/>
</dbReference>
<evidence type="ECO:0000259" key="4">
    <source>
        <dbReference type="PROSITE" id="PS01124"/>
    </source>
</evidence>
<dbReference type="PROSITE" id="PS01124">
    <property type="entry name" value="HTH_ARAC_FAMILY_2"/>
    <property type="match status" value="1"/>
</dbReference>
<dbReference type="Proteomes" id="UP001293718">
    <property type="component" value="Unassembled WGS sequence"/>
</dbReference>
<evidence type="ECO:0000256" key="3">
    <source>
        <dbReference type="ARBA" id="ARBA00023163"/>
    </source>
</evidence>
<evidence type="ECO:0000256" key="1">
    <source>
        <dbReference type="ARBA" id="ARBA00023015"/>
    </source>
</evidence>
<keyword evidence="2" id="KW-0238">DNA-binding</keyword>
<dbReference type="InterPro" id="IPR018060">
    <property type="entry name" value="HTH_AraC"/>
</dbReference>
<gene>
    <name evidence="5" type="ORF">SM757_33305</name>
</gene>
<dbReference type="EMBL" id="JAXOJX010000117">
    <property type="protein sequence ID" value="MDZ5461466.1"/>
    <property type="molecule type" value="Genomic_DNA"/>
</dbReference>
<comment type="caution">
    <text evidence="5">The sequence shown here is derived from an EMBL/GenBank/DDBJ whole genome shotgun (WGS) entry which is preliminary data.</text>
</comment>
<dbReference type="Pfam" id="PF14525">
    <property type="entry name" value="AraC_binding_2"/>
    <property type="match status" value="1"/>
</dbReference>
<evidence type="ECO:0000313" key="6">
    <source>
        <dbReference type="Proteomes" id="UP001293718"/>
    </source>
</evidence>
<protein>
    <submittedName>
        <fullName evidence="5">AraC family transcriptional regulator</fullName>
    </submittedName>
</protein>
<organism evidence="5 6">
    <name type="scientific">Azohydromonas lata</name>
    <dbReference type="NCBI Taxonomy" id="45677"/>
    <lineage>
        <taxon>Bacteria</taxon>
        <taxon>Pseudomonadati</taxon>
        <taxon>Pseudomonadota</taxon>
        <taxon>Betaproteobacteria</taxon>
        <taxon>Burkholderiales</taxon>
        <taxon>Sphaerotilaceae</taxon>
        <taxon>Azohydromonas</taxon>
    </lineage>
</organism>
<keyword evidence="3" id="KW-0804">Transcription</keyword>
<dbReference type="InterPro" id="IPR009057">
    <property type="entry name" value="Homeodomain-like_sf"/>
</dbReference>
<sequence>MVSRVMKPHELHAAGHGQRVDARMHHMAFGDVSLNRLLYGAEVDIDPGALTDFFLVMMPLRGHALIDSQGERLESHPGEASVVSPHLETKMHWSADCDQLMVRIARPFMERVLAAQLGRELREPLQFSLGLRWQENPAWACLMRYLVDCVQQPLQLTEHKLVLGQIEQLVATSLLACQPHNYRETMPARRSTVLPRHVRRVQDYLQAHAHEPVRVEALADIAGVSLRSLYAGFKDFCGVSPMQYLRDLRLDRVRADLLAGNGAGNVAGVALRWGFAHLGRFSAEYKARFGEYPSQTLHR</sequence>
<evidence type="ECO:0000313" key="5">
    <source>
        <dbReference type="EMBL" id="MDZ5461466.1"/>
    </source>
</evidence>
<accession>A0ABU5IRE3</accession>
<proteinExistence type="predicted"/>
<dbReference type="PANTHER" id="PTHR46796:SF12">
    <property type="entry name" value="HTH-TYPE DNA-BINDING TRANSCRIPTIONAL ACTIVATOR EUTR"/>
    <property type="match status" value="1"/>
</dbReference>
<dbReference type="PANTHER" id="PTHR46796">
    <property type="entry name" value="HTH-TYPE TRANSCRIPTIONAL ACTIVATOR RHAS-RELATED"/>
    <property type="match status" value="1"/>
</dbReference>
<reference evidence="5 6" key="1">
    <citation type="submission" date="2023-11" db="EMBL/GenBank/DDBJ databases">
        <title>Draft genome of Azohydromonas lata strain H1 (DSM1123), a polyhydroxyalkanoate producer.</title>
        <authorList>
            <person name="Traversa D."/>
            <person name="D'Addabbo P."/>
            <person name="Pazzani C."/>
            <person name="Manzari C."/>
            <person name="Chiara M."/>
            <person name="Scrascia M."/>
        </authorList>
    </citation>
    <scope>NUCLEOTIDE SEQUENCE [LARGE SCALE GENOMIC DNA]</scope>
    <source>
        <strain evidence="5 6">H1</strain>
    </source>
</reference>
<dbReference type="InterPro" id="IPR050204">
    <property type="entry name" value="AraC_XylS_family_regulators"/>
</dbReference>
<evidence type="ECO:0000256" key="2">
    <source>
        <dbReference type="ARBA" id="ARBA00023125"/>
    </source>
</evidence>
<keyword evidence="6" id="KW-1185">Reference proteome</keyword>
<name>A0ABU5IRE3_9BURK</name>
<keyword evidence="1" id="KW-0805">Transcription regulation</keyword>
<dbReference type="Pfam" id="PF12833">
    <property type="entry name" value="HTH_18"/>
    <property type="match status" value="1"/>
</dbReference>
<dbReference type="Gene3D" id="1.10.10.60">
    <property type="entry name" value="Homeodomain-like"/>
    <property type="match status" value="1"/>
</dbReference>
<dbReference type="SMART" id="SM00342">
    <property type="entry name" value="HTH_ARAC"/>
    <property type="match status" value="1"/>
</dbReference>
<dbReference type="SUPFAM" id="SSF46689">
    <property type="entry name" value="Homeodomain-like"/>
    <property type="match status" value="1"/>
</dbReference>
<feature type="domain" description="HTH araC/xylS-type" evidence="4">
    <location>
        <begin position="199"/>
        <end position="299"/>
    </location>
</feature>